<feature type="signal peptide" evidence="1">
    <location>
        <begin position="1"/>
        <end position="22"/>
    </location>
</feature>
<dbReference type="Proteomes" id="UP000023152">
    <property type="component" value="Unassembled WGS sequence"/>
</dbReference>
<protein>
    <submittedName>
        <fullName evidence="2">Uncharacterized protein</fullName>
    </submittedName>
</protein>
<keyword evidence="1" id="KW-0732">Signal</keyword>
<name>X6M8L8_RETFI</name>
<evidence type="ECO:0000313" key="2">
    <source>
        <dbReference type="EMBL" id="ETO10259.1"/>
    </source>
</evidence>
<dbReference type="EMBL" id="ASPP01023567">
    <property type="protein sequence ID" value="ETO10259.1"/>
    <property type="molecule type" value="Genomic_DNA"/>
</dbReference>
<reference evidence="2 3" key="1">
    <citation type="journal article" date="2013" name="Curr. Biol.">
        <title>The Genome of the Foraminiferan Reticulomyxa filosa.</title>
        <authorList>
            <person name="Glockner G."/>
            <person name="Hulsmann N."/>
            <person name="Schleicher M."/>
            <person name="Noegel A.A."/>
            <person name="Eichinger L."/>
            <person name="Gallinger C."/>
            <person name="Pawlowski J."/>
            <person name="Sierra R."/>
            <person name="Euteneuer U."/>
            <person name="Pillet L."/>
            <person name="Moustafa A."/>
            <person name="Platzer M."/>
            <person name="Groth M."/>
            <person name="Szafranski K."/>
            <person name="Schliwa M."/>
        </authorList>
    </citation>
    <scope>NUCLEOTIDE SEQUENCE [LARGE SCALE GENOMIC DNA]</scope>
</reference>
<organism evidence="2 3">
    <name type="scientific">Reticulomyxa filosa</name>
    <dbReference type="NCBI Taxonomy" id="46433"/>
    <lineage>
        <taxon>Eukaryota</taxon>
        <taxon>Sar</taxon>
        <taxon>Rhizaria</taxon>
        <taxon>Retaria</taxon>
        <taxon>Foraminifera</taxon>
        <taxon>Monothalamids</taxon>
        <taxon>Reticulomyxidae</taxon>
        <taxon>Reticulomyxa</taxon>
    </lineage>
</organism>
<sequence length="341" mass="40105">MCCCHLFLLLLFYFFIKKKKHGVQLDMQCMEFYHELFDAMFHHIQNIPTETIVLSKKLSHSIVKWFHTNNSSEWNPLFEDDNILHLLATQKVCTEPTKEASVNGNKLQKMTLLLTDYFTTVGNTAKRLIKRSYIIFWNRFIDIYDAIQDSNNWTDIDNSDFLHSDIPPPEKLYVCKDKGMLRMSYTDAYVESIREWVLESIVTQEQPVLDTKPCAQCQTQIFEATLQCPHCTYCYEQCAVSGYPLSPKSMVKQSVIECRNCHCKAEKESWNVFVIEKLVKFFFISSQKIEHKKRYLDNFLSTAAKKVNNFKITTCADMKKMGFMEKSIIFMEWHFLQSTHV</sequence>
<dbReference type="AlphaFoldDB" id="X6M8L8"/>
<gene>
    <name evidence="2" type="ORF">RFI_27117</name>
</gene>
<evidence type="ECO:0000256" key="1">
    <source>
        <dbReference type="SAM" id="SignalP"/>
    </source>
</evidence>
<keyword evidence="3" id="KW-1185">Reference proteome</keyword>
<accession>X6M8L8</accession>
<comment type="caution">
    <text evidence="2">The sequence shown here is derived from an EMBL/GenBank/DDBJ whole genome shotgun (WGS) entry which is preliminary data.</text>
</comment>
<feature type="chain" id="PRO_5004975439" evidence="1">
    <location>
        <begin position="23"/>
        <end position="341"/>
    </location>
</feature>
<evidence type="ECO:0000313" key="3">
    <source>
        <dbReference type="Proteomes" id="UP000023152"/>
    </source>
</evidence>
<proteinExistence type="predicted"/>
<dbReference type="OrthoDB" id="2186662at2759"/>